<name>A0A1J0GIB3_9CLOT</name>
<dbReference type="Proteomes" id="UP000182569">
    <property type="component" value="Chromosome"/>
</dbReference>
<reference evidence="2" key="1">
    <citation type="journal article" date="2016" name="Front. Microbiol.">
        <title>Complete Genome Sequence of Clostridium estertheticum DSM 8809, a Microbe Identified in Spoiled Vacuum Packed Beef.</title>
        <authorList>
            <person name="Yu Z."/>
            <person name="Gunn L."/>
            <person name="Brennan E."/>
            <person name="Reid R."/>
            <person name="Wall P.G."/>
            <person name="Gaora O.P."/>
            <person name="Hurley D."/>
            <person name="Bolton D."/>
            <person name="Fanning S."/>
        </authorList>
    </citation>
    <scope>NUCLEOTIDE SEQUENCE [LARGE SCALE GENOMIC DNA]</scope>
    <source>
        <strain evidence="2">DSM 8809</strain>
    </source>
</reference>
<keyword evidence="2" id="KW-1185">Reference proteome</keyword>
<dbReference type="STRING" id="1552.A7L45_13690"/>
<dbReference type="RefSeq" id="WP_071613345.1">
    <property type="nucleotide sequence ID" value="NZ_CP015756.1"/>
</dbReference>
<dbReference type="EMBL" id="CP015756">
    <property type="protein sequence ID" value="APC41051.1"/>
    <property type="molecule type" value="Genomic_DNA"/>
</dbReference>
<dbReference type="AlphaFoldDB" id="A0A1J0GIB3"/>
<dbReference type="KEGG" id="ceu:A7L45_13690"/>
<evidence type="ECO:0000313" key="2">
    <source>
        <dbReference type="Proteomes" id="UP000182569"/>
    </source>
</evidence>
<gene>
    <name evidence="1" type="ORF">A7L45_13690</name>
</gene>
<protein>
    <submittedName>
        <fullName evidence="1">Uncharacterized protein</fullName>
    </submittedName>
</protein>
<sequence>MGLPSYVVNFDELVDAIKGYLENGIKVDVGDITFSTADMEKLLAEIRDKIQGIDYGNLIKALNDLGVKLTGLLTGDDSGAQHMYGEMIEIPATIGDYVIEFKPRKNGRITGITYSQSTWNFKDNWDLFYGNSVLFDKVRTKEYGEHKYFNVFLAIRAGESLKFIHHNDSGTSKVIWVDFEMLEGYTETPQPKPETGPVQIVTEKFVNSNGDISLEILYDVVWTFAKPINFNPSNFSIQLVDYVPAKFVEGDLWVDATSKIVMFRSKMFKYSTKYIASAGATNPDGEWIGLESTFVTADFIPL</sequence>
<accession>A0A1J0GIB3</accession>
<organism evidence="1 2">
    <name type="scientific">Clostridium estertheticum subsp. estertheticum</name>
    <dbReference type="NCBI Taxonomy" id="1552"/>
    <lineage>
        <taxon>Bacteria</taxon>
        <taxon>Bacillati</taxon>
        <taxon>Bacillota</taxon>
        <taxon>Clostridia</taxon>
        <taxon>Eubacteriales</taxon>
        <taxon>Clostridiaceae</taxon>
        <taxon>Clostridium</taxon>
    </lineage>
</organism>
<proteinExistence type="predicted"/>
<evidence type="ECO:0000313" key="1">
    <source>
        <dbReference type="EMBL" id="APC41051.1"/>
    </source>
</evidence>